<dbReference type="InterPro" id="IPR051781">
    <property type="entry name" value="Metallo-dep_Hydrolase"/>
</dbReference>
<dbReference type="InterPro" id="IPR013108">
    <property type="entry name" value="Amidohydro_3"/>
</dbReference>
<dbReference type="CDD" id="cd01297">
    <property type="entry name" value="D-aminoacylase"/>
    <property type="match status" value="1"/>
</dbReference>
<dbReference type="SUPFAM" id="SSF51556">
    <property type="entry name" value="Metallo-dependent hydrolases"/>
    <property type="match status" value="1"/>
</dbReference>
<feature type="domain" description="Amidohydrolase 3" evidence="1">
    <location>
        <begin position="423"/>
        <end position="512"/>
    </location>
</feature>
<sequence length="530" mass="56675">MARTLFVNALLVDGRGSPARPGTLLADDGVIAGLDVSREDAGSAARIVDLGGAALCPGFIDTHSHSDLVLLLDPHVPAKLRQGVTTEILGQDGIAMAPLPKAYVGPWRKNLAGLDGDSDEIGWDWETMDGYLSLLAEHGIGPNAGCLVPHGNVRMEAMGLDARTASEAQVKAMADILEREFDAGALGFSTGLIYIPCAYADRRELSALCAVAARRKKPLVIHQRSEADDILASMEEVLSLGRETSVHVHFSHFKLCGKNNAAKFDPLLALLDAAHAEGIAVSFDQYPYTAGSTMLSVILPPWAHDGGTDRLLARLADPGERARMRRDIASGLPGWDNFVDFAGTDGIFVTSVRTAGNAWTVGKNLDQIGEALGADPLDAAMDILLAEQNAVGMVDFYGIEEHVETFMQRPEMNVCTDGLLHGTPHPRAFGAFARVLGHYVRERRVLSLEEAVRKMTGKAAEVFGLSDRGVLEPGRKADLVAFDPEAVADTATYTAPRSHPSGIRLVCVNGEIEVAHGRQNQTLSGQVLRG</sequence>
<feature type="domain" description="Amidohydrolase 3" evidence="1">
    <location>
        <begin position="46"/>
        <end position="214"/>
    </location>
</feature>
<dbReference type="RefSeq" id="WP_020886117.1">
    <property type="nucleotide sequence ID" value="NZ_ATHI01000005.1"/>
</dbReference>
<dbReference type="Proteomes" id="UP000014975">
    <property type="component" value="Unassembled WGS sequence"/>
</dbReference>
<evidence type="ECO:0000313" key="2">
    <source>
        <dbReference type="EMBL" id="EPR34868.1"/>
    </source>
</evidence>
<organism evidence="2 3">
    <name type="scientific">Alkalidesulfovibrio alkalitolerans DSM 16529</name>
    <dbReference type="NCBI Taxonomy" id="1121439"/>
    <lineage>
        <taxon>Bacteria</taxon>
        <taxon>Pseudomonadati</taxon>
        <taxon>Thermodesulfobacteriota</taxon>
        <taxon>Desulfovibrionia</taxon>
        <taxon>Desulfovibrionales</taxon>
        <taxon>Desulfovibrionaceae</taxon>
        <taxon>Alkalidesulfovibrio</taxon>
    </lineage>
</organism>
<dbReference type="eggNOG" id="COG3653">
    <property type="taxonomic scope" value="Bacteria"/>
</dbReference>
<keyword evidence="3" id="KW-1185">Reference proteome</keyword>
<keyword evidence="2" id="KW-0378">Hydrolase</keyword>
<protein>
    <submittedName>
        <fullName evidence="2">Amidohydrolase 3</fullName>
    </submittedName>
</protein>
<dbReference type="SUPFAM" id="SSF51338">
    <property type="entry name" value="Composite domain of metallo-dependent hydrolases"/>
    <property type="match status" value="1"/>
</dbReference>
<dbReference type="EMBL" id="ATHI01000005">
    <property type="protein sequence ID" value="EPR34868.1"/>
    <property type="molecule type" value="Genomic_DNA"/>
</dbReference>
<proteinExistence type="predicted"/>
<dbReference type="InterPro" id="IPR032466">
    <property type="entry name" value="Metal_Hydrolase"/>
</dbReference>
<dbReference type="GO" id="GO:0016810">
    <property type="term" value="F:hydrolase activity, acting on carbon-nitrogen (but not peptide) bonds"/>
    <property type="evidence" value="ECO:0007669"/>
    <property type="project" value="InterPro"/>
</dbReference>
<dbReference type="OrthoDB" id="9766983at2"/>
<dbReference type="PANTHER" id="PTHR43135">
    <property type="entry name" value="ALPHA-D-RIBOSE 1-METHYLPHOSPHONATE 5-TRIPHOSPHATE DIPHOSPHATASE"/>
    <property type="match status" value="1"/>
</dbReference>
<dbReference type="STRING" id="1121439.dsat_2231"/>
<dbReference type="PATRIC" id="fig|1121439.3.peg.619"/>
<accession>S7URD8</accession>
<dbReference type="PANTHER" id="PTHR43135:SF3">
    <property type="entry name" value="ALPHA-D-RIBOSE 1-METHYLPHOSPHONATE 5-TRIPHOSPHATE DIPHOSPHATASE"/>
    <property type="match status" value="1"/>
</dbReference>
<evidence type="ECO:0000313" key="3">
    <source>
        <dbReference type="Proteomes" id="UP000014975"/>
    </source>
</evidence>
<dbReference type="InterPro" id="IPR011059">
    <property type="entry name" value="Metal-dep_hydrolase_composite"/>
</dbReference>
<dbReference type="Gene3D" id="3.20.20.140">
    <property type="entry name" value="Metal-dependent hydrolases"/>
    <property type="match status" value="2"/>
</dbReference>
<comment type="caution">
    <text evidence="2">The sequence shown here is derived from an EMBL/GenBank/DDBJ whole genome shotgun (WGS) entry which is preliminary data.</text>
</comment>
<gene>
    <name evidence="2" type="ORF">dsat_2231</name>
</gene>
<reference evidence="2 3" key="1">
    <citation type="journal article" date="2013" name="Genome Announc.">
        <title>Draft genome sequences for three mercury-methylating, sulfate-reducing bacteria.</title>
        <authorList>
            <person name="Brown S.D."/>
            <person name="Hurt R.A.Jr."/>
            <person name="Gilmour C.C."/>
            <person name="Elias D.A."/>
        </authorList>
    </citation>
    <scope>NUCLEOTIDE SEQUENCE [LARGE SCALE GENOMIC DNA]</scope>
    <source>
        <strain evidence="2 3">DSM 16529</strain>
    </source>
</reference>
<dbReference type="AlphaFoldDB" id="S7URD8"/>
<name>S7URD8_9BACT</name>
<evidence type="ECO:0000259" key="1">
    <source>
        <dbReference type="Pfam" id="PF07969"/>
    </source>
</evidence>
<dbReference type="Pfam" id="PF07969">
    <property type="entry name" value="Amidohydro_3"/>
    <property type="match status" value="2"/>
</dbReference>